<accession>A0ABS5WBQ7</accession>
<dbReference type="InterPro" id="IPR050539">
    <property type="entry name" value="ThrE_Dicarb/AminoAcid_Exp"/>
</dbReference>
<keyword evidence="2" id="KW-1003">Cell membrane</keyword>
<name>A0ABS5WBQ7_9FLAO</name>
<feature type="transmembrane region" description="Helical" evidence="7">
    <location>
        <begin position="169"/>
        <end position="189"/>
    </location>
</feature>
<reference evidence="10" key="2">
    <citation type="submission" date="2023-07" db="EMBL/GenBank/DDBJ databases">
        <title>Zobellia barbeyronii sp. nov., a new marine flavobacterium, isolated from green and red algae.</title>
        <authorList>
            <person name="Nedashkovskaya O.I."/>
            <person name="Otstavnykh N."/>
            <person name="Zhukova N."/>
            <person name="Guzev K."/>
            <person name="Chausova V."/>
            <person name="Tekutyeva L."/>
            <person name="Mikhailov V."/>
            <person name="Isaeva M."/>
        </authorList>
    </citation>
    <scope>NUCLEOTIDE SEQUENCE [LARGE SCALE GENOMIC DNA]</scope>
    <source>
        <strain evidence="10">KMM 6746</strain>
    </source>
</reference>
<evidence type="ECO:0000256" key="7">
    <source>
        <dbReference type="SAM" id="Phobius"/>
    </source>
</evidence>
<evidence type="ECO:0000256" key="6">
    <source>
        <dbReference type="ARBA" id="ARBA00034125"/>
    </source>
</evidence>
<evidence type="ECO:0000256" key="3">
    <source>
        <dbReference type="ARBA" id="ARBA00022692"/>
    </source>
</evidence>
<evidence type="ECO:0000256" key="5">
    <source>
        <dbReference type="ARBA" id="ARBA00023136"/>
    </source>
</evidence>
<comment type="similarity">
    <text evidence="6">Belongs to the ThrE exporter (TC 2.A.79) family.</text>
</comment>
<evidence type="ECO:0000256" key="1">
    <source>
        <dbReference type="ARBA" id="ARBA00004651"/>
    </source>
</evidence>
<evidence type="ECO:0000259" key="8">
    <source>
        <dbReference type="Pfam" id="PF06738"/>
    </source>
</evidence>
<keyword evidence="4 7" id="KW-1133">Transmembrane helix</keyword>
<sequence length="253" mass="27869">MENNEIQKIGMILLRISSMLQSSGACTARIRIILHRIANAYDMNADALITHRAIILTLLNNQEEPVFNNIKRTIPIGVNFKIVSGISLIGMSIENDKWELDRISSELDKLEKTPSYNRLVILSAVSLAGAGFCFLSDGNLFSMAVCFAATFIGLFVKQETTRIHLNPNLCVFLAAFTATMIAGTFRHFFPEGGLEQGFATSVLFLIPGVPLINSFIDFIDGNLLNGIIRLTNGLIFSIMIAIGMICSIVIFNF</sequence>
<feature type="domain" description="Threonine/serine exporter-like N-terminal" evidence="8">
    <location>
        <begin position="12"/>
        <end position="248"/>
    </location>
</feature>
<proteinExistence type="inferred from homology"/>
<protein>
    <submittedName>
        <fullName evidence="9">Threonine/serine exporter family protein</fullName>
    </submittedName>
</protein>
<evidence type="ECO:0000313" key="9">
    <source>
        <dbReference type="EMBL" id="MBT2160838.1"/>
    </source>
</evidence>
<comment type="subcellular location">
    <subcellularLocation>
        <location evidence="1">Cell membrane</location>
        <topology evidence="1">Multi-pass membrane protein</topology>
    </subcellularLocation>
</comment>
<feature type="transmembrane region" description="Helical" evidence="7">
    <location>
        <begin position="201"/>
        <end position="219"/>
    </location>
</feature>
<reference evidence="9 10" key="1">
    <citation type="submission" date="2020-06" db="EMBL/GenBank/DDBJ databases">
        <authorList>
            <person name="Isaeva M.P."/>
            <person name="Chernysheva N.Y."/>
        </authorList>
    </citation>
    <scope>NUCLEOTIDE SEQUENCE [LARGE SCALE GENOMIC DNA]</scope>
    <source>
        <strain evidence="9 10">KMM 6746</strain>
    </source>
</reference>
<comment type="caution">
    <text evidence="9">The sequence shown here is derived from an EMBL/GenBank/DDBJ whole genome shotgun (WGS) entry which is preliminary data.</text>
</comment>
<keyword evidence="10" id="KW-1185">Reference proteome</keyword>
<dbReference type="PANTHER" id="PTHR34390:SF2">
    <property type="entry name" value="SUCCINATE TRANSPORTER SUBUNIT YJJP-RELATED"/>
    <property type="match status" value="1"/>
</dbReference>
<organism evidence="9 10">
    <name type="scientific">Zobellia barbeyronii</name>
    <dbReference type="NCBI Taxonomy" id="2748009"/>
    <lineage>
        <taxon>Bacteria</taxon>
        <taxon>Pseudomonadati</taxon>
        <taxon>Bacteroidota</taxon>
        <taxon>Flavobacteriia</taxon>
        <taxon>Flavobacteriales</taxon>
        <taxon>Flavobacteriaceae</taxon>
        <taxon>Zobellia</taxon>
    </lineage>
</organism>
<feature type="transmembrane region" description="Helical" evidence="7">
    <location>
        <begin position="140"/>
        <end position="157"/>
    </location>
</feature>
<evidence type="ECO:0000256" key="4">
    <source>
        <dbReference type="ARBA" id="ARBA00022989"/>
    </source>
</evidence>
<dbReference type="InterPro" id="IPR010619">
    <property type="entry name" value="ThrE-like_N"/>
</dbReference>
<keyword evidence="3 7" id="KW-0812">Transmembrane</keyword>
<dbReference type="RefSeq" id="WP_214611041.1">
    <property type="nucleotide sequence ID" value="NZ_JACATN010000002.1"/>
</dbReference>
<evidence type="ECO:0000313" key="10">
    <source>
        <dbReference type="Proteomes" id="UP000740413"/>
    </source>
</evidence>
<dbReference type="EMBL" id="JACATN010000002">
    <property type="protein sequence ID" value="MBT2160838.1"/>
    <property type="molecule type" value="Genomic_DNA"/>
</dbReference>
<dbReference type="Pfam" id="PF06738">
    <property type="entry name" value="ThrE"/>
    <property type="match status" value="1"/>
</dbReference>
<dbReference type="Proteomes" id="UP000740413">
    <property type="component" value="Unassembled WGS sequence"/>
</dbReference>
<evidence type="ECO:0000256" key="2">
    <source>
        <dbReference type="ARBA" id="ARBA00022475"/>
    </source>
</evidence>
<gene>
    <name evidence="9" type="ORF">HW347_06150</name>
</gene>
<dbReference type="PANTHER" id="PTHR34390">
    <property type="entry name" value="UPF0442 PROTEIN YJJB-RELATED"/>
    <property type="match status" value="1"/>
</dbReference>
<keyword evidence="5 7" id="KW-0472">Membrane</keyword>
<feature type="transmembrane region" description="Helical" evidence="7">
    <location>
        <begin position="116"/>
        <end position="134"/>
    </location>
</feature>
<feature type="transmembrane region" description="Helical" evidence="7">
    <location>
        <begin position="231"/>
        <end position="251"/>
    </location>
</feature>